<dbReference type="SUPFAM" id="SSF48264">
    <property type="entry name" value="Cytochrome P450"/>
    <property type="match status" value="1"/>
</dbReference>
<evidence type="ECO:0008006" key="15">
    <source>
        <dbReference type="Google" id="ProtNLM"/>
    </source>
</evidence>
<dbReference type="EMBL" id="CAJPVJ010001398">
    <property type="protein sequence ID" value="CAG2164652.1"/>
    <property type="molecule type" value="Genomic_DNA"/>
</dbReference>
<proteinExistence type="inferred from homology"/>
<dbReference type="InterPro" id="IPR002403">
    <property type="entry name" value="Cyt_P450_E_grp-IV"/>
</dbReference>
<dbReference type="GO" id="GO:0005506">
    <property type="term" value="F:iron ion binding"/>
    <property type="evidence" value="ECO:0007669"/>
    <property type="project" value="InterPro"/>
</dbReference>
<evidence type="ECO:0000256" key="7">
    <source>
        <dbReference type="ARBA" id="ARBA00022824"/>
    </source>
</evidence>
<keyword evidence="7" id="KW-0256">Endoplasmic reticulum</keyword>
<reference evidence="13" key="1">
    <citation type="submission" date="2020-11" db="EMBL/GenBank/DDBJ databases">
        <authorList>
            <person name="Tran Van P."/>
        </authorList>
    </citation>
    <scope>NUCLEOTIDE SEQUENCE</scope>
</reference>
<protein>
    <recommendedName>
        <fullName evidence="15">Cytochrome P450</fullName>
    </recommendedName>
</protein>
<comment type="similarity">
    <text evidence="4 12">Belongs to the cytochrome P450 family.</text>
</comment>
<feature type="binding site" description="axial binding residue" evidence="11">
    <location>
        <position position="456"/>
    </location>
    <ligand>
        <name>heme</name>
        <dbReference type="ChEBI" id="CHEBI:30413"/>
    </ligand>
    <ligandPart>
        <name>Fe</name>
        <dbReference type="ChEBI" id="CHEBI:18248"/>
    </ligandPart>
</feature>
<accession>A0A7R9QGP1</accession>
<dbReference type="InterPro" id="IPR001128">
    <property type="entry name" value="Cyt_P450"/>
</dbReference>
<evidence type="ECO:0000256" key="11">
    <source>
        <dbReference type="PIRSR" id="PIRSR602403-1"/>
    </source>
</evidence>
<feature type="non-terminal residue" evidence="13">
    <location>
        <position position="1"/>
    </location>
</feature>
<dbReference type="EMBL" id="OC916223">
    <property type="protein sequence ID" value="CAD7643562.1"/>
    <property type="molecule type" value="Genomic_DNA"/>
</dbReference>
<evidence type="ECO:0000313" key="14">
    <source>
        <dbReference type="Proteomes" id="UP000728032"/>
    </source>
</evidence>
<comment type="function">
    <text evidence="2">May be involved in the metabolism of insect hormones and in the breakdown of synthetic insecticides.</text>
</comment>
<sequence length="511" mass="59034">SAHSKQWFQNTYKTLINLCKSYQKEGVFRLWIGPFNPIIILLNAENVEVLLSNSTNISKAFEYKYLRPWLGWGLLTSTGSKWTTHRKLLTPAFHSKILENFLPTIANQQKIMFSLIDKEMAENDGVVNDIRKLITNYTLDAICGIDLQNNLKETAMGVTVSAQLNPNSDYVEAIRRTFATAMGVTVSAQLNPNSDYVEAIRRTFAVSILRFIKPWLWSDFTFYKSSLGRLLQKRLHILHGFTDSVIKERKTEILDKIKDYENTFDSIGDAIDAAMTSIGTKRRLVFLDTLINYHLKHSDHMSETDVRSHVDTFMFGGHDTTASSLMFTLMLIGQHMDFQSRIHQELNEIFSDDMNRDITVDDLRKMKFLDQCIRESLRLYPPIQIIGRQIEKPFQLKSGYHIPKGSTCYIPLICLHRDPHYFPKPDEFDPTRYDSDCTANRHPYADIPFSAGPRNCIGQKFAILEEKAFLAQMFRKYSIESLVDWDDTKVDMSIVLKPSIPMKMRFTLRNC</sequence>
<dbReference type="PROSITE" id="PS00086">
    <property type="entry name" value="CYTOCHROME_P450"/>
    <property type="match status" value="1"/>
</dbReference>
<evidence type="ECO:0000256" key="1">
    <source>
        <dbReference type="ARBA" id="ARBA00001971"/>
    </source>
</evidence>
<evidence type="ECO:0000256" key="9">
    <source>
        <dbReference type="ARBA" id="ARBA00023033"/>
    </source>
</evidence>
<dbReference type="GO" id="GO:0020037">
    <property type="term" value="F:heme binding"/>
    <property type="evidence" value="ECO:0007669"/>
    <property type="project" value="InterPro"/>
</dbReference>
<dbReference type="CDD" id="cd20628">
    <property type="entry name" value="CYP4"/>
    <property type="match status" value="1"/>
</dbReference>
<organism evidence="13">
    <name type="scientific">Oppiella nova</name>
    <dbReference type="NCBI Taxonomy" id="334625"/>
    <lineage>
        <taxon>Eukaryota</taxon>
        <taxon>Metazoa</taxon>
        <taxon>Ecdysozoa</taxon>
        <taxon>Arthropoda</taxon>
        <taxon>Chelicerata</taxon>
        <taxon>Arachnida</taxon>
        <taxon>Acari</taxon>
        <taxon>Acariformes</taxon>
        <taxon>Sarcoptiformes</taxon>
        <taxon>Oribatida</taxon>
        <taxon>Brachypylina</taxon>
        <taxon>Oppioidea</taxon>
        <taxon>Oppiidae</taxon>
        <taxon>Oppiella</taxon>
    </lineage>
</organism>
<dbReference type="GO" id="GO:0005789">
    <property type="term" value="C:endoplasmic reticulum membrane"/>
    <property type="evidence" value="ECO:0007669"/>
    <property type="project" value="UniProtKB-SubCell"/>
</dbReference>
<dbReference type="Gene3D" id="1.10.630.10">
    <property type="entry name" value="Cytochrome P450"/>
    <property type="match status" value="1"/>
</dbReference>
<dbReference type="InterPro" id="IPR017972">
    <property type="entry name" value="Cyt_P450_CS"/>
</dbReference>
<gene>
    <name evidence="13" type="ORF">ONB1V03_LOCUS4202</name>
</gene>
<evidence type="ECO:0000256" key="8">
    <source>
        <dbReference type="ARBA" id="ARBA00023004"/>
    </source>
</evidence>
<evidence type="ECO:0000256" key="10">
    <source>
        <dbReference type="ARBA" id="ARBA00023136"/>
    </source>
</evidence>
<dbReference type="PANTHER" id="PTHR24291:SF189">
    <property type="entry name" value="CYTOCHROME P450 4C3-RELATED"/>
    <property type="match status" value="1"/>
</dbReference>
<dbReference type="InterPro" id="IPR050196">
    <property type="entry name" value="Cytochrome_P450_Monoox"/>
</dbReference>
<dbReference type="AlphaFoldDB" id="A0A7R9QGP1"/>
<comment type="subcellular location">
    <subcellularLocation>
        <location evidence="3">Endoplasmic reticulum membrane</location>
    </subcellularLocation>
</comment>
<dbReference type="PRINTS" id="PR00385">
    <property type="entry name" value="P450"/>
</dbReference>
<evidence type="ECO:0000256" key="2">
    <source>
        <dbReference type="ARBA" id="ARBA00003690"/>
    </source>
</evidence>
<dbReference type="PRINTS" id="PR00465">
    <property type="entry name" value="EP450IV"/>
</dbReference>
<dbReference type="GO" id="GO:0016705">
    <property type="term" value="F:oxidoreductase activity, acting on paired donors, with incorporation or reduction of molecular oxygen"/>
    <property type="evidence" value="ECO:0007669"/>
    <property type="project" value="InterPro"/>
</dbReference>
<dbReference type="PANTHER" id="PTHR24291">
    <property type="entry name" value="CYTOCHROME P450 FAMILY 4"/>
    <property type="match status" value="1"/>
</dbReference>
<dbReference type="Proteomes" id="UP000728032">
    <property type="component" value="Unassembled WGS sequence"/>
</dbReference>
<evidence type="ECO:0000313" key="13">
    <source>
        <dbReference type="EMBL" id="CAD7643562.1"/>
    </source>
</evidence>
<feature type="non-terminal residue" evidence="13">
    <location>
        <position position="511"/>
    </location>
</feature>
<evidence type="ECO:0000256" key="6">
    <source>
        <dbReference type="ARBA" id="ARBA00022723"/>
    </source>
</evidence>
<keyword evidence="14" id="KW-1185">Reference proteome</keyword>
<name>A0A7R9QGP1_9ACAR</name>
<dbReference type="InterPro" id="IPR036396">
    <property type="entry name" value="Cyt_P450_sf"/>
</dbReference>
<keyword evidence="5 11" id="KW-0349">Heme</keyword>
<keyword evidence="9 12" id="KW-0503">Monooxygenase</keyword>
<keyword evidence="12" id="KW-0560">Oxidoreductase</keyword>
<evidence type="ECO:0000256" key="5">
    <source>
        <dbReference type="ARBA" id="ARBA00022617"/>
    </source>
</evidence>
<evidence type="ECO:0000256" key="12">
    <source>
        <dbReference type="RuleBase" id="RU000461"/>
    </source>
</evidence>
<dbReference type="OrthoDB" id="1470350at2759"/>
<comment type="cofactor">
    <cofactor evidence="1 11">
        <name>heme</name>
        <dbReference type="ChEBI" id="CHEBI:30413"/>
    </cofactor>
</comment>
<keyword evidence="8 11" id="KW-0408">Iron</keyword>
<keyword evidence="10" id="KW-0472">Membrane</keyword>
<dbReference type="Pfam" id="PF00067">
    <property type="entry name" value="p450"/>
    <property type="match status" value="1"/>
</dbReference>
<evidence type="ECO:0000256" key="3">
    <source>
        <dbReference type="ARBA" id="ARBA00004586"/>
    </source>
</evidence>
<dbReference type="GO" id="GO:0004497">
    <property type="term" value="F:monooxygenase activity"/>
    <property type="evidence" value="ECO:0007669"/>
    <property type="project" value="UniProtKB-KW"/>
</dbReference>
<keyword evidence="6 11" id="KW-0479">Metal-binding</keyword>
<evidence type="ECO:0000256" key="4">
    <source>
        <dbReference type="ARBA" id="ARBA00010617"/>
    </source>
</evidence>